<evidence type="ECO:0000313" key="3">
    <source>
        <dbReference type="Proteomes" id="UP000028194"/>
    </source>
</evidence>
<feature type="compositionally biased region" description="Polar residues" evidence="1">
    <location>
        <begin position="133"/>
        <end position="217"/>
    </location>
</feature>
<feature type="region of interest" description="Disordered" evidence="1">
    <location>
        <begin position="33"/>
        <end position="281"/>
    </location>
</feature>
<dbReference type="RefSeq" id="WP_148701567.1">
    <property type="nucleotide sequence ID" value="NZ_CP007174.1"/>
</dbReference>
<feature type="compositionally biased region" description="Polar residues" evidence="1">
    <location>
        <begin position="73"/>
        <end position="97"/>
    </location>
</feature>
<name>A0A075MWT7_9ARCH</name>
<dbReference type="KEGG" id="nev:NTE_03078"/>
<evidence type="ECO:0000313" key="2">
    <source>
        <dbReference type="EMBL" id="AIF85112.1"/>
    </source>
</evidence>
<organism evidence="2 3">
    <name type="scientific">Candidatus Nitrososphaera evergladensis SR1</name>
    <dbReference type="NCBI Taxonomy" id="1459636"/>
    <lineage>
        <taxon>Archaea</taxon>
        <taxon>Nitrososphaerota</taxon>
        <taxon>Nitrososphaeria</taxon>
        <taxon>Nitrososphaerales</taxon>
        <taxon>Nitrososphaeraceae</taxon>
        <taxon>Nitrososphaera</taxon>
    </lineage>
</organism>
<dbReference type="EMBL" id="CP007174">
    <property type="protein sequence ID" value="AIF85112.1"/>
    <property type="molecule type" value="Genomic_DNA"/>
</dbReference>
<protein>
    <submittedName>
        <fullName evidence="2">Uncharacterized protein</fullName>
    </submittedName>
</protein>
<keyword evidence="3" id="KW-1185">Reference proteome</keyword>
<dbReference type="GeneID" id="41598741"/>
<dbReference type="HOGENOM" id="CLU_058358_0_0_2"/>
<evidence type="ECO:0000256" key="1">
    <source>
        <dbReference type="SAM" id="MobiDB-lite"/>
    </source>
</evidence>
<dbReference type="Proteomes" id="UP000028194">
    <property type="component" value="Chromosome"/>
</dbReference>
<proteinExistence type="predicted"/>
<feature type="compositionally biased region" description="Basic and acidic residues" evidence="1">
    <location>
        <begin position="232"/>
        <end position="256"/>
    </location>
</feature>
<dbReference type="AlphaFoldDB" id="A0A075MWT7"/>
<reference evidence="2 3" key="1">
    <citation type="journal article" date="2014" name="PLoS ONE">
        <title>Genome Sequence of Candidatus Nitrososphaera evergladensis from Group I.1b Enriched from Everglades Soil Reveals Novel Genomic Features of the Ammonia-Oxidizing Archaea.</title>
        <authorList>
            <person name="Zhalnina K.V."/>
            <person name="Dias R."/>
            <person name="Leonard M.T."/>
            <person name="Dorr de Quadros P."/>
            <person name="Camargo F.A."/>
            <person name="Drew J.C."/>
            <person name="Farmerie W.G."/>
            <person name="Daroub S.H."/>
            <person name="Triplett E.W."/>
        </authorList>
    </citation>
    <scope>NUCLEOTIDE SEQUENCE [LARGE SCALE GENOMIC DNA]</scope>
    <source>
        <strain evidence="2 3">SR1</strain>
    </source>
</reference>
<accession>A0A075MWT7</accession>
<dbReference type="STRING" id="1459636.NTE_03078"/>
<feature type="compositionally biased region" description="Low complexity" evidence="1">
    <location>
        <begin position="63"/>
        <end position="72"/>
    </location>
</feature>
<dbReference type="OrthoDB" id="384797at2157"/>
<gene>
    <name evidence="2" type="ORF">NTE_03078</name>
</gene>
<sequence>MSSTTRNSMTLALSILIVGVALAAYAFMPVSTFAADPGNGTITSPPVDAGGEQGDGGGDNDNDNPPVANNNDTSPTTPDQAPTSDPSIANNENQTAAATPDLSGAANNDTGDNDNATVAPSESDDTTAAPEGNNGTTATAPENNDDTVTAPNDSMTNNNPSENGTTATNSGENNTITTVPPENNGTTATTPENKDNNNNTTATSPLENNSDKGSGSNDDNKPQNSSNNGGNDDSKQDGSNHNKPERKLYDDSKDYQGPKYYKYKHHDNEGAQADDDDGRVGEHYSSHHKKFFKYKHDFTYYENVKIIIYHFYFKDFVGADFFVHFDYEHHDGNVLIFFDHPFKDHEYDDEGRFYFDEDGNEYQCDEYYQGSVYYEYKNAFYKCEDLTFSEDFEGGY</sequence>
<feature type="compositionally biased region" description="Low complexity" evidence="1">
    <location>
        <begin position="104"/>
        <end position="117"/>
    </location>
</feature>